<evidence type="ECO:0000313" key="1">
    <source>
        <dbReference type="EMBL" id="MBU3067441.1"/>
    </source>
</evidence>
<dbReference type="Proteomes" id="UP000733379">
    <property type="component" value="Unassembled WGS sequence"/>
</dbReference>
<sequence length="99" mass="10796">MAGEKKVRVNTHELRVAAGTMNDAGGRVKNVFDTLRNNLHIKGNPFGNDDYGHKFTEGEKGYDTSSKNLLSGGDNMTDSLDKFGSGMTDAAKKMDDMDH</sequence>
<organism evidence="1 2">
    <name type="scientific">Nocardia albiluteola</name>
    <dbReference type="NCBI Taxonomy" id="2842303"/>
    <lineage>
        <taxon>Bacteria</taxon>
        <taxon>Bacillati</taxon>
        <taxon>Actinomycetota</taxon>
        <taxon>Actinomycetes</taxon>
        <taxon>Mycobacteriales</taxon>
        <taxon>Nocardiaceae</taxon>
        <taxon>Nocardia</taxon>
    </lineage>
</organism>
<evidence type="ECO:0000313" key="2">
    <source>
        <dbReference type="Proteomes" id="UP000733379"/>
    </source>
</evidence>
<dbReference type="EMBL" id="JAHKNI010000021">
    <property type="protein sequence ID" value="MBU3067441.1"/>
    <property type="molecule type" value="Genomic_DNA"/>
</dbReference>
<reference evidence="1 2" key="1">
    <citation type="submission" date="2021-06" db="EMBL/GenBank/DDBJ databases">
        <title>Actinomycetes sequencing.</title>
        <authorList>
            <person name="Shan Q."/>
        </authorList>
    </citation>
    <scope>NUCLEOTIDE SEQUENCE [LARGE SCALE GENOMIC DNA]</scope>
    <source>
        <strain evidence="1 2">NEAU-G5</strain>
    </source>
</reference>
<name>A0ABS6BCG6_9NOCA</name>
<dbReference type="Gene3D" id="1.10.287.1060">
    <property type="entry name" value="ESAT-6-like"/>
    <property type="match status" value="1"/>
</dbReference>
<accession>A0ABS6BCG6</accession>
<keyword evidence="2" id="KW-1185">Reference proteome</keyword>
<gene>
    <name evidence="1" type="ORF">KO481_38705</name>
</gene>
<dbReference type="RefSeq" id="WP_215923517.1">
    <property type="nucleotide sequence ID" value="NZ_JAHKNI010000021.1"/>
</dbReference>
<protein>
    <recommendedName>
        <fullName evidence="3">WXG100 family type VII secretion target</fullName>
    </recommendedName>
</protein>
<proteinExistence type="predicted"/>
<evidence type="ECO:0008006" key="3">
    <source>
        <dbReference type="Google" id="ProtNLM"/>
    </source>
</evidence>
<comment type="caution">
    <text evidence="1">The sequence shown here is derived from an EMBL/GenBank/DDBJ whole genome shotgun (WGS) entry which is preliminary data.</text>
</comment>